<evidence type="ECO:0000313" key="2">
    <source>
        <dbReference type="Proteomes" id="UP000199462"/>
    </source>
</evidence>
<reference evidence="2" key="1">
    <citation type="submission" date="2016-10" db="EMBL/GenBank/DDBJ databases">
        <authorList>
            <person name="Varghese N."/>
            <person name="Submissions S."/>
        </authorList>
    </citation>
    <scope>NUCLEOTIDE SEQUENCE [LARGE SCALE GENOMIC DNA]</scope>
    <source>
        <strain evidence="2">DSM 19891</strain>
    </source>
</reference>
<evidence type="ECO:0000313" key="1">
    <source>
        <dbReference type="EMBL" id="SFR65538.1"/>
    </source>
</evidence>
<sequence length="46" mass="5631">MAYLIVVVITMIKWFIYKKLLLRLYKYNYRNGSTKNYNGKIKIKIN</sequence>
<dbReference type="STRING" id="440514.SAMN04488010_1628"/>
<gene>
    <name evidence="1" type="ORF">SAMN04488010_1628</name>
</gene>
<name>A0A1I6IFQ8_9FLAO</name>
<keyword evidence="2" id="KW-1185">Reference proteome</keyword>
<organism evidence="1 2">
    <name type="scientific">Maribacter stanieri</name>
    <dbReference type="NCBI Taxonomy" id="440514"/>
    <lineage>
        <taxon>Bacteria</taxon>
        <taxon>Pseudomonadati</taxon>
        <taxon>Bacteroidota</taxon>
        <taxon>Flavobacteriia</taxon>
        <taxon>Flavobacteriales</taxon>
        <taxon>Flavobacteriaceae</taxon>
        <taxon>Maribacter</taxon>
    </lineage>
</organism>
<dbReference type="AlphaFoldDB" id="A0A1I6IFQ8"/>
<dbReference type="Proteomes" id="UP000199462">
    <property type="component" value="Unassembled WGS sequence"/>
</dbReference>
<protein>
    <submittedName>
        <fullName evidence="1">Uncharacterized protein</fullName>
    </submittedName>
</protein>
<accession>A0A1I6IFQ8</accession>
<proteinExistence type="predicted"/>
<dbReference type="EMBL" id="FOYX01000001">
    <property type="protein sequence ID" value="SFR65538.1"/>
    <property type="molecule type" value="Genomic_DNA"/>
</dbReference>